<evidence type="ECO:0000256" key="1">
    <source>
        <dbReference type="SAM" id="MobiDB-lite"/>
    </source>
</evidence>
<feature type="domain" description="DUF4097" evidence="2">
    <location>
        <begin position="91"/>
        <end position="297"/>
    </location>
</feature>
<dbReference type="Gene3D" id="2.160.20.120">
    <property type="match status" value="1"/>
</dbReference>
<reference evidence="3" key="1">
    <citation type="journal article" date="2014" name="Int. J. Syst. Evol. Microbiol.">
        <title>Complete genome sequence of Corynebacterium casei LMG S-19264T (=DSM 44701T), isolated from a smear-ripened cheese.</title>
        <authorList>
            <consortium name="US DOE Joint Genome Institute (JGI-PGF)"/>
            <person name="Walter F."/>
            <person name="Albersmeier A."/>
            <person name="Kalinowski J."/>
            <person name="Ruckert C."/>
        </authorList>
    </citation>
    <scope>NUCLEOTIDE SEQUENCE</scope>
    <source>
        <strain evidence="3">CGMCC 4.7308</strain>
    </source>
</reference>
<feature type="region of interest" description="Disordered" evidence="1">
    <location>
        <begin position="61"/>
        <end position="84"/>
    </location>
</feature>
<evidence type="ECO:0000259" key="2">
    <source>
        <dbReference type="Pfam" id="PF13349"/>
    </source>
</evidence>
<comment type="caution">
    <text evidence="3">The sequence shown here is derived from an EMBL/GenBank/DDBJ whole genome shotgun (WGS) entry which is preliminary data.</text>
</comment>
<accession>A0A917SSI5</accession>
<dbReference type="RefSeq" id="WP_188940714.1">
    <property type="nucleotide sequence ID" value="NZ_BMNA01000002.1"/>
</dbReference>
<dbReference type="EMBL" id="BMNA01000002">
    <property type="protein sequence ID" value="GGL95295.1"/>
    <property type="molecule type" value="Genomic_DNA"/>
</dbReference>
<proteinExistence type="predicted"/>
<reference evidence="3" key="2">
    <citation type="submission" date="2020-09" db="EMBL/GenBank/DDBJ databases">
        <authorList>
            <person name="Sun Q."/>
            <person name="Zhou Y."/>
        </authorList>
    </citation>
    <scope>NUCLEOTIDE SEQUENCE</scope>
    <source>
        <strain evidence="3">CGMCC 4.7308</strain>
    </source>
</reference>
<name>A0A917SSI5_9ACTN</name>
<gene>
    <name evidence="3" type="ORF">GCM10011594_13690</name>
</gene>
<dbReference type="Proteomes" id="UP000655208">
    <property type="component" value="Unassembled WGS sequence"/>
</dbReference>
<organism evidence="3 4">
    <name type="scientific">Nakamurella endophytica</name>
    <dbReference type="NCBI Taxonomy" id="1748367"/>
    <lineage>
        <taxon>Bacteria</taxon>
        <taxon>Bacillati</taxon>
        <taxon>Actinomycetota</taxon>
        <taxon>Actinomycetes</taxon>
        <taxon>Nakamurellales</taxon>
        <taxon>Nakamurellaceae</taxon>
        <taxon>Nakamurella</taxon>
    </lineage>
</organism>
<protein>
    <recommendedName>
        <fullName evidence="2">DUF4097 domain-containing protein</fullName>
    </recommendedName>
</protein>
<dbReference type="PANTHER" id="PTHR34094:SF1">
    <property type="entry name" value="PROTEIN FAM185A"/>
    <property type="match status" value="1"/>
</dbReference>
<dbReference type="PANTHER" id="PTHR34094">
    <property type="match status" value="1"/>
</dbReference>
<feature type="compositionally biased region" description="Low complexity" evidence="1">
    <location>
        <begin position="66"/>
        <end position="80"/>
    </location>
</feature>
<keyword evidence="4" id="KW-1185">Reference proteome</keyword>
<dbReference type="Pfam" id="PF13349">
    <property type="entry name" value="DUF4097"/>
    <property type="match status" value="1"/>
</dbReference>
<evidence type="ECO:0000313" key="4">
    <source>
        <dbReference type="Proteomes" id="UP000655208"/>
    </source>
</evidence>
<dbReference type="AlphaFoldDB" id="A0A917SSI5"/>
<sequence>MYTYLTPEPLTVEIRNAAGQVHIDLSDTTTSTVDVTATGGPLGFLDDVVRAFGGNGRGRGWGFAGGAQRPGDPASAGDPADPADRVRVEHTASGEDGGRLIVDTDPANAGWRTAFVVRVTAPAHSSVRVQSHSADVTVTGPADRVEIRTASGDVRLTEARSDLAAHTASGDVHVDRAGGSVDVRSASGTLHVGEVAGDALVRATSGNVHVGPADGDVSVRSVSGDVRITDVGGGRTEVDSVSGDVEIGVRQGTRASLNLSTLSGSTDTEFEVSDTAPDGDAPLLEIRVRTTSGDIRLHRAAHLAASR</sequence>
<evidence type="ECO:0000313" key="3">
    <source>
        <dbReference type="EMBL" id="GGL95295.1"/>
    </source>
</evidence>
<dbReference type="InterPro" id="IPR025164">
    <property type="entry name" value="Toastrack_DUF4097"/>
</dbReference>